<dbReference type="EMBL" id="BMZC01000028">
    <property type="protein sequence ID" value="GGZ84308.1"/>
    <property type="molecule type" value="Genomic_DNA"/>
</dbReference>
<evidence type="ECO:0000313" key="3">
    <source>
        <dbReference type="Proteomes" id="UP000622604"/>
    </source>
</evidence>
<dbReference type="PANTHER" id="PTHR33608">
    <property type="entry name" value="BLL2464 PROTEIN"/>
    <property type="match status" value="1"/>
</dbReference>
<evidence type="ECO:0000313" key="2">
    <source>
        <dbReference type="EMBL" id="GGZ84308.1"/>
    </source>
</evidence>
<dbReference type="Pfam" id="PF01882">
    <property type="entry name" value="DUF58"/>
    <property type="match status" value="1"/>
</dbReference>
<dbReference type="AlphaFoldDB" id="A0A8H9IF97"/>
<proteinExistence type="predicted"/>
<name>A0A8H9IF97_9ALTE</name>
<dbReference type="InterPro" id="IPR036465">
    <property type="entry name" value="vWFA_dom_sf"/>
</dbReference>
<reference evidence="2" key="1">
    <citation type="journal article" date="2014" name="Int. J. Syst. Evol. Microbiol.">
        <title>Complete genome sequence of Corynebacterium casei LMG S-19264T (=DSM 44701T), isolated from a smear-ripened cheese.</title>
        <authorList>
            <consortium name="US DOE Joint Genome Institute (JGI-PGF)"/>
            <person name="Walter F."/>
            <person name="Albersmeier A."/>
            <person name="Kalinowski J."/>
            <person name="Ruckert C."/>
        </authorList>
    </citation>
    <scope>NUCLEOTIDE SEQUENCE</scope>
    <source>
        <strain evidence="2">KCTC 32337</strain>
    </source>
</reference>
<dbReference type="Proteomes" id="UP000622604">
    <property type="component" value="Unassembled WGS sequence"/>
</dbReference>
<gene>
    <name evidence="2" type="ORF">GCM10011274_47220</name>
</gene>
<accession>A0A8H9IF97</accession>
<reference evidence="2" key="2">
    <citation type="submission" date="2020-09" db="EMBL/GenBank/DDBJ databases">
        <authorList>
            <person name="Sun Q."/>
            <person name="Kim S."/>
        </authorList>
    </citation>
    <scope>NUCLEOTIDE SEQUENCE</scope>
    <source>
        <strain evidence="2">KCTC 32337</strain>
    </source>
</reference>
<organism evidence="2 3">
    <name type="scientific">Paraglaciecola chathamensis</name>
    <dbReference type="NCBI Taxonomy" id="368405"/>
    <lineage>
        <taxon>Bacteria</taxon>
        <taxon>Pseudomonadati</taxon>
        <taxon>Pseudomonadota</taxon>
        <taxon>Gammaproteobacteria</taxon>
        <taxon>Alteromonadales</taxon>
        <taxon>Alteromonadaceae</taxon>
        <taxon>Paraglaciecola</taxon>
    </lineage>
</organism>
<sequence length="310" mass="35669">MKTVKAIDERIQITLKQLMRLKHDAHGFSFLSNQPLKSKLMGRKRSTIRGRGLDFSELRDYRPGDDIRNVDWRVTNRMGKPYVRLYCEEKDRPVMIIVDQRSNMHFGSQWKMKSVLAAELSALIAWKALDEGDRVGFIILSDQRYIECEPTRSHTKFQQYLALIVKFNQIINSNSAQTNKPISMAGLLKKAEKFITHDYLLIVISDFIDPQASIIPSLAKLTQHNDIIACYVYDQLEHDIRPLENLVLGDGEYQLQLSANKKGLTEKFNHYTEQKLSNMQTTFAKHNIPLLSFSTEFNVAGQVRKHLGAA</sequence>
<protein>
    <recommendedName>
        <fullName evidence="1">DUF58 domain-containing protein</fullName>
    </recommendedName>
</protein>
<evidence type="ECO:0000259" key="1">
    <source>
        <dbReference type="Pfam" id="PF01882"/>
    </source>
</evidence>
<dbReference type="SUPFAM" id="SSF53300">
    <property type="entry name" value="vWA-like"/>
    <property type="match status" value="1"/>
</dbReference>
<feature type="domain" description="DUF58" evidence="1">
    <location>
        <begin position="57"/>
        <end position="262"/>
    </location>
</feature>
<dbReference type="PANTHER" id="PTHR33608:SF12">
    <property type="entry name" value="DUF58 DOMAIN-CONTAINING PROTEIN"/>
    <property type="match status" value="1"/>
</dbReference>
<dbReference type="InterPro" id="IPR002881">
    <property type="entry name" value="DUF58"/>
</dbReference>
<dbReference type="RefSeq" id="WP_008305438.1">
    <property type="nucleotide sequence ID" value="NZ_BMZC01000028.1"/>
</dbReference>
<comment type="caution">
    <text evidence="2">The sequence shown here is derived from an EMBL/GenBank/DDBJ whole genome shotgun (WGS) entry which is preliminary data.</text>
</comment>